<organism evidence="1 2">
    <name type="scientific">Aspergillus udagawae</name>
    <dbReference type="NCBI Taxonomy" id="91492"/>
    <lineage>
        <taxon>Eukaryota</taxon>
        <taxon>Fungi</taxon>
        <taxon>Dikarya</taxon>
        <taxon>Ascomycota</taxon>
        <taxon>Pezizomycotina</taxon>
        <taxon>Eurotiomycetes</taxon>
        <taxon>Eurotiomycetidae</taxon>
        <taxon>Eurotiales</taxon>
        <taxon>Aspergillaceae</taxon>
        <taxon>Aspergillus</taxon>
        <taxon>Aspergillus subgen. Fumigati</taxon>
    </lineage>
</organism>
<proteinExistence type="predicted"/>
<protein>
    <submittedName>
        <fullName evidence="1">Uncharacterized protein</fullName>
    </submittedName>
</protein>
<dbReference type="EMBL" id="BLKC01000029">
    <property type="protein sequence ID" value="GFF36578.1"/>
    <property type="molecule type" value="Genomic_DNA"/>
</dbReference>
<gene>
    <name evidence="1" type="ORF">IFM46972_04933</name>
</gene>
<dbReference type="Proteomes" id="UP000465221">
    <property type="component" value="Unassembled WGS sequence"/>
</dbReference>
<accession>A0A8H3NM07</accession>
<evidence type="ECO:0000313" key="1">
    <source>
        <dbReference type="EMBL" id="GFF36578.1"/>
    </source>
</evidence>
<evidence type="ECO:0000313" key="2">
    <source>
        <dbReference type="Proteomes" id="UP000465221"/>
    </source>
</evidence>
<dbReference type="AlphaFoldDB" id="A0A8H3NM07"/>
<comment type="caution">
    <text evidence="1">The sequence shown here is derived from an EMBL/GenBank/DDBJ whole genome shotgun (WGS) entry which is preliminary data.</text>
</comment>
<name>A0A8H3NM07_9EURO</name>
<sequence>MSTSYCLSDLSNPRYGYDFVVATTQISINAILLQFLQGITEPTVTACYVFDNTTKSTVPIDYNTLIQEANGTDPFSVPDGSDPQSDQDLINLKNVLFVGAFRATMGLPSDISPANLPDLVTLGADTSQVTFNLLCTDFTVVGFGGSYYSPVWLNQSQPSQGPLWTFASKVDMILSTVDQSKYSNLPPDVQKELKNLSGTAFSVQQLLFDLDNAGLWSTPTIPNITPGSALDVLLQETFIGQYFTQMQSSGQPLLGVGVVQQTPPTASLDLTNFNFEVSPYVDQNGQPYSNPTQEQQQMATLNYLCAINNNNLPPSVQFSWNWVDISDQSNFDGVVSINRNAFASYLTAPMVAYAKQYCFQPTCNVDQEFDGFGTVLTFSCSLQNNNTPTVTPVWSGDNVMTISYTGTDSAWNQYSDDVGTLEITATYTMNMSFSGAQVIITQEQVIYVKISNTPKTYDGNMVDTTLTDTYDLYIDDDGNLGASCTSKTTTNPTFPPISSIMNFFTGLGSISQTILGDIQSFQGGQLNDIPLAPFQNFVFPGGNTFAFKNVQFSNNQDLVTPITYQDPDGQVAVAPKSSKSKNPQRKLNIKTPGQHYYSHTAQGNLGTLPRTKAQTADVDFGLLVGGWYERYWLFE</sequence>
<reference evidence="1 2" key="1">
    <citation type="submission" date="2020-01" db="EMBL/GenBank/DDBJ databases">
        <title>Draft genome sequence of Aspergillus udagawae IFM 46972.</title>
        <authorList>
            <person name="Takahashi H."/>
            <person name="Yaguchi T."/>
        </authorList>
    </citation>
    <scope>NUCLEOTIDE SEQUENCE [LARGE SCALE GENOMIC DNA]</scope>
    <source>
        <strain evidence="1 2">IFM 46972</strain>
    </source>
</reference>